<keyword evidence="2" id="KW-0963">Cytoplasm</keyword>
<dbReference type="PIRSF" id="PIRSF006305">
    <property type="entry name" value="Maf"/>
    <property type="match status" value="1"/>
</dbReference>
<comment type="function">
    <text evidence="2">Nucleoside triphosphate pyrophosphatase. May have a dual role in cell division arrest and in preventing the incorporation of modified nucleotides into cellular nucleic acids.</text>
</comment>
<comment type="cofactor">
    <cofactor evidence="2">
        <name>a divalent metal cation</name>
        <dbReference type="ChEBI" id="CHEBI:60240"/>
    </cofactor>
</comment>
<keyword evidence="2" id="KW-0546">Nucleotide metabolism</keyword>
<sequence length="208" mass="22527">MRQAESPQLVLASASTSRRALLESAGLRFEAVAAAVDEAAIKESCQAEGIPPAEAAIMLADAKAMRVARKRPEALVIGGDQLLVCRDEAGVLRWYDKPVDLAAARRQLLELRGRPHELVTATVAWRDGQRIWQDVTTPRLTMRDFSEDFLDAYLAAEGEVLLASVGAYRLEGLGVHLMARVDGAHSAILGLPLLPLLAFLRQHGVLTG</sequence>
<dbReference type="EC" id="3.6.1.9" evidence="2"/>
<gene>
    <name evidence="3" type="ORF">ACFOD3_03425</name>
</gene>
<evidence type="ECO:0000313" key="3">
    <source>
        <dbReference type="EMBL" id="MFC2998928.1"/>
    </source>
</evidence>
<dbReference type="GO" id="GO:0016787">
    <property type="term" value="F:hydrolase activity"/>
    <property type="evidence" value="ECO:0007669"/>
    <property type="project" value="UniProtKB-KW"/>
</dbReference>
<evidence type="ECO:0000313" key="4">
    <source>
        <dbReference type="Proteomes" id="UP001595420"/>
    </source>
</evidence>
<dbReference type="PANTHER" id="PTHR43213">
    <property type="entry name" value="BIFUNCTIONAL DTTP/UTP PYROPHOSPHATASE/METHYLTRANSFERASE PROTEIN-RELATED"/>
    <property type="match status" value="1"/>
</dbReference>
<organism evidence="3 4">
    <name type="scientific">Falsiroseomonas tokyonensis</name>
    <dbReference type="NCBI Taxonomy" id="430521"/>
    <lineage>
        <taxon>Bacteria</taxon>
        <taxon>Pseudomonadati</taxon>
        <taxon>Pseudomonadota</taxon>
        <taxon>Alphaproteobacteria</taxon>
        <taxon>Acetobacterales</taxon>
        <taxon>Roseomonadaceae</taxon>
        <taxon>Falsiroseomonas</taxon>
    </lineage>
</organism>
<keyword evidence="4" id="KW-1185">Reference proteome</keyword>
<dbReference type="EMBL" id="JBHRSB010000001">
    <property type="protein sequence ID" value="MFC2998928.1"/>
    <property type="molecule type" value="Genomic_DNA"/>
</dbReference>
<protein>
    <recommendedName>
        <fullName evidence="2">Nucleoside triphosphate pyrophosphatase</fullName>
        <ecNumber evidence="2">3.6.1.9</ecNumber>
    </recommendedName>
    <alternativeName>
        <fullName evidence="2">Nucleotide pyrophosphatase</fullName>
        <shortName evidence="2">Nucleotide PPase</shortName>
    </alternativeName>
</protein>
<evidence type="ECO:0000256" key="2">
    <source>
        <dbReference type="HAMAP-Rule" id="MF_00528"/>
    </source>
</evidence>
<reference evidence="4" key="1">
    <citation type="journal article" date="2019" name="Int. J. Syst. Evol. Microbiol.">
        <title>The Global Catalogue of Microorganisms (GCM) 10K type strain sequencing project: providing services to taxonomists for standard genome sequencing and annotation.</title>
        <authorList>
            <consortium name="The Broad Institute Genomics Platform"/>
            <consortium name="The Broad Institute Genome Sequencing Center for Infectious Disease"/>
            <person name="Wu L."/>
            <person name="Ma J."/>
        </authorList>
    </citation>
    <scope>NUCLEOTIDE SEQUENCE [LARGE SCALE GENOMIC DNA]</scope>
    <source>
        <strain evidence="4">CGMCC 1.16855</strain>
    </source>
</reference>
<dbReference type="HAMAP" id="MF_00528">
    <property type="entry name" value="Maf"/>
    <property type="match status" value="1"/>
</dbReference>
<comment type="similarity">
    <text evidence="2">Belongs to the Maf family.</text>
</comment>
<feature type="active site" description="Proton acceptor" evidence="2">
    <location>
        <position position="80"/>
    </location>
</feature>
<dbReference type="Pfam" id="PF02545">
    <property type="entry name" value="Maf"/>
    <property type="match status" value="1"/>
</dbReference>
<dbReference type="PANTHER" id="PTHR43213:SF5">
    <property type="entry name" value="BIFUNCTIONAL DTTP_UTP PYROPHOSPHATASE_METHYLTRANSFERASE PROTEIN-RELATED"/>
    <property type="match status" value="1"/>
</dbReference>
<comment type="subcellular location">
    <subcellularLocation>
        <location evidence="2">Cytoplasm</location>
    </subcellularLocation>
</comment>
<dbReference type="InterPro" id="IPR003697">
    <property type="entry name" value="Maf-like"/>
</dbReference>
<comment type="caution">
    <text evidence="2">Lacks conserved residue(s) required for the propagation of feature annotation.</text>
</comment>
<comment type="caution">
    <text evidence="3">The sequence shown here is derived from an EMBL/GenBank/DDBJ whole genome shotgun (WGS) entry which is preliminary data.</text>
</comment>
<proteinExistence type="inferred from homology"/>
<evidence type="ECO:0000256" key="1">
    <source>
        <dbReference type="ARBA" id="ARBA00022801"/>
    </source>
</evidence>
<comment type="catalytic activity">
    <reaction evidence="2">
        <text>a 2'-deoxyribonucleoside 5'-triphosphate + H2O = a 2'-deoxyribonucleoside 5'-phosphate + diphosphate + H(+)</text>
        <dbReference type="Rhea" id="RHEA:44644"/>
        <dbReference type="ChEBI" id="CHEBI:15377"/>
        <dbReference type="ChEBI" id="CHEBI:15378"/>
        <dbReference type="ChEBI" id="CHEBI:33019"/>
        <dbReference type="ChEBI" id="CHEBI:61560"/>
        <dbReference type="ChEBI" id="CHEBI:65317"/>
        <dbReference type="EC" id="3.6.1.9"/>
    </reaction>
</comment>
<dbReference type="Proteomes" id="UP001595420">
    <property type="component" value="Unassembled WGS sequence"/>
</dbReference>
<dbReference type="RefSeq" id="WP_216834620.1">
    <property type="nucleotide sequence ID" value="NZ_JAFNJS010000001.1"/>
</dbReference>
<accession>A0ABV7BNT2</accession>
<name>A0ABV7BNT2_9PROT</name>
<comment type="catalytic activity">
    <reaction evidence="2">
        <text>a ribonucleoside 5'-triphosphate + H2O = a ribonucleoside 5'-phosphate + diphosphate + H(+)</text>
        <dbReference type="Rhea" id="RHEA:23996"/>
        <dbReference type="ChEBI" id="CHEBI:15377"/>
        <dbReference type="ChEBI" id="CHEBI:15378"/>
        <dbReference type="ChEBI" id="CHEBI:33019"/>
        <dbReference type="ChEBI" id="CHEBI:58043"/>
        <dbReference type="ChEBI" id="CHEBI:61557"/>
        <dbReference type="EC" id="3.6.1.9"/>
    </reaction>
</comment>
<keyword evidence="1 2" id="KW-0378">Hydrolase</keyword>